<organism evidence="1 2">
    <name type="scientific">Canis lupus dingo</name>
    <name type="common">dingo</name>
    <dbReference type="NCBI Taxonomy" id="286419"/>
    <lineage>
        <taxon>Eukaryota</taxon>
        <taxon>Metazoa</taxon>
        <taxon>Chordata</taxon>
        <taxon>Craniata</taxon>
        <taxon>Vertebrata</taxon>
        <taxon>Euteleostomi</taxon>
        <taxon>Mammalia</taxon>
        <taxon>Eutheria</taxon>
        <taxon>Laurasiatheria</taxon>
        <taxon>Carnivora</taxon>
        <taxon>Caniformia</taxon>
        <taxon>Canidae</taxon>
        <taxon>Canis</taxon>
    </lineage>
</organism>
<protein>
    <submittedName>
        <fullName evidence="1">Uncharacterized protein</fullName>
    </submittedName>
</protein>
<reference evidence="1" key="2">
    <citation type="submission" date="2025-09" db="UniProtKB">
        <authorList>
            <consortium name="Ensembl"/>
        </authorList>
    </citation>
    <scope>IDENTIFICATION</scope>
</reference>
<dbReference type="Proteomes" id="UP000694391">
    <property type="component" value="Unplaced"/>
</dbReference>
<dbReference type="AlphaFoldDB" id="A0A8C0KCK9"/>
<dbReference type="Ensembl" id="ENSCAFT00020016975.1">
    <property type="protein sequence ID" value="ENSCAFP00020014589.1"/>
    <property type="gene ID" value="ENSCAFG00020011799.1"/>
</dbReference>
<keyword evidence="2" id="KW-1185">Reference proteome</keyword>
<sequence length="68" mass="7666">MQNFSVTSRKVLEVAEYLIPVLKVSKFEETGVITPGEFVAAEDHLVYYCPHGNRGRIESKGALHKFVE</sequence>
<proteinExistence type="predicted"/>
<evidence type="ECO:0000313" key="1">
    <source>
        <dbReference type="Ensembl" id="ENSCAFP00020014589.1"/>
    </source>
</evidence>
<reference evidence="1" key="1">
    <citation type="submission" date="2025-08" db="UniProtKB">
        <authorList>
            <consortium name="Ensembl"/>
        </authorList>
    </citation>
    <scope>IDENTIFICATION</scope>
</reference>
<dbReference type="GeneTree" id="ENSGT00950000185459"/>
<accession>A0A8C0KCK9</accession>
<evidence type="ECO:0000313" key="2">
    <source>
        <dbReference type="Proteomes" id="UP000694391"/>
    </source>
</evidence>
<name>A0A8C0KCK9_CANLU</name>